<accession>A0A5S3X503</accession>
<evidence type="ECO:0000256" key="1">
    <source>
        <dbReference type="SAM" id="Coils"/>
    </source>
</evidence>
<dbReference type="PROSITE" id="PS51257">
    <property type="entry name" value="PROKAR_LIPOPROTEIN"/>
    <property type="match status" value="1"/>
</dbReference>
<sequence length="1017" mass="106361">MAKRMNKFTPVASTIALSLGLTGCSLFDSDDSKPTVSPSPGPSEVESTVAAKFNVSVSGKAVKGTLSGAAVSVKTVDAQGNMIDLAYRATAGEESATETAESESEAKEKAEAKLISGNPAELKTSAQGLYEIFVDEGFSGPLYITVKTTKDGDALVKCDAFAGCGVGTAVKVDDGSVFNDNGKVDFGEWYKDDIELSVVKLISANTAARAASAKNAPSFADGDDGSYKANLSVFTSTAARILLAGESAIDSAAVGQASIQVIGQLVGDLSLVATLASDLSLGGVVDFTDVDGTEKLDAGALVLVQVASSLQSLAGKESRTVADVLAELSGDVEQGNLGNSQIFSKLKTETKKAGKVLNAIVSGDDQAIKTALIEAGVDESDVDQVAADAKAAKDKAVKNGATSDDQLKDDSGKVVDQLDDLGNGDTSLDSLNASLLASIESGEQTLTGSAAQLDEFAASLAALKVLAADTATKEKAIAYGSAAVVLDTQFTAAVATDVEGNNLGKLLVRELSGAEQLVSAATGLVTLDTKYQPTLTQAGELLTKVTTLVTQKDQLRGQITAELTAANAKIAEFGATLDVAKQASDESLQAAKASLEAAFIKKEELDVQFQAAMAAVVAISDQTSAETALSELAKAQASLQAAIEAFRAAEAAATTSLALANTYKTLAQSQNASTDAADIAISESNALLTDIGLELSVLEVGAAQQIEDYRNTALGKQGTDKLVKISFVTKEGADATFNAGEVIYDVMKDIWDSGLDSGDHSGTAPNFPDWKYSYNTNTYALNLENTKGDEKIVANGQVNSGAQSKIIFTWSGYMMADSGQKVEIKSPDLAECERWAIDSIEMPNASCSVLYVDGSIQNVEDARDFDISRGKTFNLVEFIDGQYGFNGYFHSELTAIDQQGNPSPLFVDDTIELASIMLKGDSEGTLFTAHFDIRNEDNNDNLGVAEILIDNFNGYAFRVGLIDEAGPLRGNITLNNDIAQQLFVGDVEEITNGFRVNYLTGEIVDYTDIDFIGQSNN</sequence>
<protein>
    <submittedName>
        <fullName evidence="2">Uncharacterized protein</fullName>
    </submittedName>
</protein>
<comment type="caution">
    <text evidence="2">The sequence shown here is derived from an EMBL/GenBank/DDBJ whole genome shotgun (WGS) entry which is preliminary data.</text>
</comment>
<dbReference type="AlphaFoldDB" id="A0A5S3X503"/>
<dbReference type="RefSeq" id="WP_138543725.1">
    <property type="nucleotide sequence ID" value="NZ_PNCJ01000007.1"/>
</dbReference>
<reference evidence="2 3" key="1">
    <citation type="submission" date="2018-01" db="EMBL/GenBank/DDBJ databases">
        <authorList>
            <person name="Paulsen S."/>
            <person name="Gram L.K."/>
        </authorList>
    </citation>
    <scope>NUCLEOTIDE SEQUENCE [LARGE SCALE GENOMIC DNA]</scope>
    <source>
        <strain evidence="2 3">S2599</strain>
    </source>
</reference>
<keyword evidence="1" id="KW-0175">Coiled coil</keyword>
<organism evidence="2 3">
    <name type="scientific">Pseudoalteromonas rubra</name>
    <dbReference type="NCBI Taxonomy" id="43658"/>
    <lineage>
        <taxon>Bacteria</taxon>
        <taxon>Pseudomonadati</taxon>
        <taxon>Pseudomonadota</taxon>
        <taxon>Gammaproteobacteria</taxon>
        <taxon>Alteromonadales</taxon>
        <taxon>Pseudoalteromonadaceae</taxon>
        <taxon>Pseudoalteromonas</taxon>
    </lineage>
</organism>
<proteinExistence type="predicted"/>
<dbReference type="EMBL" id="PNCJ01000007">
    <property type="protein sequence ID" value="TMP38904.1"/>
    <property type="molecule type" value="Genomic_DNA"/>
</dbReference>
<evidence type="ECO:0000313" key="3">
    <source>
        <dbReference type="Proteomes" id="UP000306719"/>
    </source>
</evidence>
<feature type="coiled-coil region" evidence="1">
    <location>
        <begin position="625"/>
        <end position="652"/>
    </location>
</feature>
<reference evidence="3" key="2">
    <citation type="submission" date="2019-06" db="EMBL/GenBank/DDBJ databases">
        <title>Co-occurence of chitin degradation, pigmentation and bioactivity in marine Pseudoalteromonas.</title>
        <authorList>
            <person name="Sonnenschein E.C."/>
            <person name="Bech P.K."/>
        </authorList>
    </citation>
    <scope>NUCLEOTIDE SEQUENCE [LARGE SCALE GENOMIC DNA]</scope>
    <source>
        <strain evidence="3">S2599</strain>
    </source>
</reference>
<gene>
    <name evidence="2" type="ORF">CWB98_04260</name>
</gene>
<evidence type="ECO:0000313" key="2">
    <source>
        <dbReference type="EMBL" id="TMP38904.1"/>
    </source>
</evidence>
<dbReference type="OrthoDB" id="6315870at2"/>
<name>A0A5S3X503_9GAMM</name>
<dbReference type="Proteomes" id="UP000306719">
    <property type="component" value="Unassembled WGS sequence"/>
</dbReference>